<dbReference type="SMART" id="SM00449">
    <property type="entry name" value="SPRY"/>
    <property type="match status" value="1"/>
</dbReference>
<protein>
    <submittedName>
        <fullName evidence="5">Concanavalin A-like lectin/glucanase domain-containing protein</fullName>
    </submittedName>
</protein>
<dbReference type="PROSITE" id="PS50005">
    <property type="entry name" value="TPR"/>
    <property type="match status" value="2"/>
</dbReference>
<gene>
    <name evidence="5" type="ORF">C2G38_506513</name>
</gene>
<name>A0A397W7G0_9GLOM</name>
<dbReference type="InterPro" id="IPR019734">
    <property type="entry name" value="TPR_rpt"/>
</dbReference>
<keyword evidence="6" id="KW-1185">Reference proteome</keyword>
<dbReference type="OrthoDB" id="25503at2759"/>
<dbReference type="Pfam" id="PF13181">
    <property type="entry name" value="TPR_8"/>
    <property type="match status" value="1"/>
</dbReference>
<dbReference type="InterPro" id="IPR013105">
    <property type="entry name" value="TPR_2"/>
</dbReference>
<dbReference type="Pfam" id="PF00622">
    <property type="entry name" value="SPRY"/>
    <property type="match status" value="1"/>
</dbReference>
<dbReference type="SUPFAM" id="SSF49899">
    <property type="entry name" value="Concanavalin A-like lectins/glucanases"/>
    <property type="match status" value="1"/>
</dbReference>
<dbReference type="InterPro" id="IPR050618">
    <property type="entry name" value="Ubq-SigPath_Reg"/>
</dbReference>
<sequence>MHIRTKSLPLSAKLLQKNFNLELPTPYNDIVLPNAWEIENKSFININSSGLKVSYTDPDENKAIIIRANHPIPLECVIFYFEIKIKNKGKNGMIGVGYCTKKNDKELGGSNIKTDYIYNMLMPGQENGLWGCGYHGDDGYSFCSGSGEPYGPTYTVGDIIGCYLNFIKKIIFYTKNGVNLGIACHLPDDFKNIIYPCVGFKSQGGSVEVNFGRETFKYSAMTYEDISKISNSNILTRLKDIFRKKSNNILILKDQEKVHLIMGKNENVLVNLTGELTKSLEKKQISQGQIFFLMGEYYNALETLTKLLEIEPDNIMALRYRGEIYYVMKKYKESIADLKKLLEIKPDDEWATKAQELVETM</sequence>
<dbReference type="SMART" id="SM00028">
    <property type="entry name" value="TPR"/>
    <property type="match status" value="2"/>
</dbReference>
<keyword evidence="1" id="KW-0677">Repeat</keyword>
<dbReference type="InterPro" id="IPR043136">
    <property type="entry name" value="B30.2/SPRY_sf"/>
</dbReference>
<keyword evidence="5" id="KW-0430">Lectin</keyword>
<dbReference type="InterPro" id="IPR013320">
    <property type="entry name" value="ConA-like_dom_sf"/>
</dbReference>
<accession>A0A397W7G0</accession>
<dbReference type="Gene3D" id="2.60.120.920">
    <property type="match status" value="1"/>
</dbReference>
<dbReference type="PANTHER" id="PTHR12864">
    <property type="entry name" value="RAN BINDING PROTEIN 9-RELATED"/>
    <property type="match status" value="1"/>
</dbReference>
<feature type="repeat" description="TPR" evidence="3">
    <location>
        <begin position="315"/>
        <end position="348"/>
    </location>
</feature>
<reference evidence="5 6" key="1">
    <citation type="submission" date="2018-06" db="EMBL/GenBank/DDBJ databases">
        <title>Comparative genomics reveals the genomic features of Rhizophagus irregularis, R. cerebriforme, R. diaphanum and Gigaspora rosea, and their symbiotic lifestyle signature.</title>
        <authorList>
            <person name="Morin E."/>
            <person name="San Clemente H."/>
            <person name="Chen E.C.H."/>
            <person name="De La Providencia I."/>
            <person name="Hainaut M."/>
            <person name="Kuo A."/>
            <person name="Kohler A."/>
            <person name="Murat C."/>
            <person name="Tang N."/>
            <person name="Roy S."/>
            <person name="Loubradou J."/>
            <person name="Henrissat B."/>
            <person name="Grigoriev I.V."/>
            <person name="Corradi N."/>
            <person name="Roux C."/>
            <person name="Martin F.M."/>
        </authorList>
    </citation>
    <scope>NUCLEOTIDE SEQUENCE [LARGE SCALE GENOMIC DNA]</scope>
    <source>
        <strain evidence="5 6">DAOM 194757</strain>
    </source>
</reference>
<evidence type="ECO:0000259" key="4">
    <source>
        <dbReference type="PROSITE" id="PS50188"/>
    </source>
</evidence>
<keyword evidence="2 3" id="KW-0802">TPR repeat</keyword>
<dbReference type="Pfam" id="PF07719">
    <property type="entry name" value="TPR_2"/>
    <property type="match status" value="1"/>
</dbReference>
<evidence type="ECO:0000256" key="3">
    <source>
        <dbReference type="PROSITE-ProRule" id="PRU00339"/>
    </source>
</evidence>
<dbReference type="InterPro" id="IPR011990">
    <property type="entry name" value="TPR-like_helical_dom_sf"/>
</dbReference>
<feature type="repeat" description="TPR" evidence="3">
    <location>
        <begin position="281"/>
        <end position="314"/>
    </location>
</feature>
<dbReference type="EMBL" id="QKWP01000018">
    <property type="protein sequence ID" value="RIB30208.1"/>
    <property type="molecule type" value="Genomic_DNA"/>
</dbReference>
<dbReference type="SUPFAM" id="SSF48452">
    <property type="entry name" value="TPR-like"/>
    <property type="match status" value="1"/>
</dbReference>
<comment type="caution">
    <text evidence="5">The sequence shown here is derived from an EMBL/GenBank/DDBJ whole genome shotgun (WGS) entry which is preliminary data.</text>
</comment>
<dbReference type="InterPro" id="IPR001870">
    <property type="entry name" value="B30.2/SPRY"/>
</dbReference>
<dbReference type="AlphaFoldDB" id="A0A397W7G0"/>
<feature type="domain" description="B30.2/SPRY" evidence="4">
    <location>
        <begin position="1"/>
        <end position="216"/>
    </location>
</feature>
<dbReference type="Gene3D" id="1.25.40.10">
    <property type="entry name" value="Tetratricopeptide repeat domain"/>
    <property type="match status" value="1"/>
</dbReference>
<dbReference type="GO" id="GO:0030246">
    <property type="term" value="F:carbohydrate binding"/>
    <property type="evidence" value="ECO:0007669"/>
    <property type="project" value="UniProtKB-KW"/>
</dbReference>
<dbReference type="Proteomes" id="UP000266673">
    <property type="component" value="Unassembled WGS sequence"/>
</dbReference>
<organism evidence="5 6">
    <name type="scientific">Gigaspora rosea</name>
    <dbReference type="NCBI Taxonomy" id="44941"/>
    <lineage>
        <taxon>Eukaryota</taxon>
        <taxon>Fungi</taxon>
        <taxon>Fungi incertae sedis</taxon>
        <taxon>Mucoromycota</taxon>
        <taxon>Glomeromycotina</taxon>
        <taxon>Glomeromycetes</taxon>
        <taxon>Diversisporales</taxon>
        <taxon>Gigasporaceae</taxon>
        <taxon>Gigaspora</taxon>
    </lineage>
</organism>
<evidence type="ECO:0000256" key="1">
    <source>
        <dbReference type="ARBA" id="ARBA00022737"/>
    </source>
</evidence>
<proteinExistence type="predicted"/>
<evidence type="ECO:0000313" key="6">
    <source>
        <dbReference type="Proteomes" id="UP000266673"/>
    </source>
</evidence>
<evidence type="ECO:0000256" key="2">
    <source>
        <dbReference type="ARBA" id="ARBA00022803"/>
    </source>
</evidence>
<evidence type="ECO:0000313" key="5">
    <source>
        <dbReference type="EMBL" id="RIB30208.1"/>
    </source>
</evidence>
<dbReference type="InterPro" id="IPR003877">
    <property type="entry name" value="SPRY_dom"/>
</dbReference>
<dbReference type="PROSITE" id="PS50188">
    <property type="entry name" value="B302_SPRY"/>
    <property type="match status" value="1"/>
</dbReference>